<feature type="compositionally biased region" description="Polar residues" evidence="1">
    <location>
        <begin position="62"/>
        <end position="79"/>
    </location>
</feature>
<gene>
    <name evidence="3" type="ORF">UR56_C0009G0001</name>
</gene>
<keyword evidence="3" id="KW-0378">Hydrolase</keyword>
<feature type="non-terminal residue" evidence="3">
    <location>
        <position position="260"/>
    </location>
</feature>
<keyword evidence="3" id="KW-0645">Protease</keyword>
<evidence type="ECO:0000313" key="4">
    <source>
        <dbReference type="Proteomes" id="UP000034004"/>
    </source>
</evidence>
<keyword evidence="3" id="KW-0482">Metalloprotease</keyword>
<dbReference type="SUPFAM" id="SSF55486">
    <property type="entry name" value="Metalloproteases ('zincins'), catalytic domain"/>
    <property type="match status" value="1"/>
</dbReference>
<accession>A0A0G0DEE3</accession>
<sequence>MIVKGKETTKRINKVEIYLILLVLVFSGLFLLNQKGKQIINKQQEATKDSNQLFQKDKQRTSDNNSIIQPTEPQNISPENKNKVNDFGAVGSLNHQYLQANPYSRIVIEIDYEETVQPDQSAINTFISTLKQYSDKPGGVSQTGNNSFISLKETYSTSDLLNLTQKHRVNYSGGDTITLYILFINGSFAQNNNALGVALNSSMLVVFKDKINQTATALVFASEIERAVLNHELGHLLGLININYKSSIDHEDANNPYHSN</sequence>
<dbReference type="EMBL" id="LBPR01000009">
    <property type="protein sequence ID" value="KKP61580.1"/>
    <property type="molecule type" value="Genomic_DNA"/>
</dbReference>
<evidence type="ECO:0000256" key="1">
    <source>
        <dbReference type="SAM" id="MobiDB-lite"/>
    </source>
</evidence>
<dbReference type="GO" id="GO:0008237">
    <property type="term" value="F:metallopeptidase activity"/>
    <property type="evidence" value="ECO:0007669"/>
    <property type="project" value="UniProtKB-KW"/>
</dbReference>
<keyword evidence="2" id="KW-1133">Transmembrane helix</keyword>
<feature type="transmembrane region" description="Helical" evidence="2">
    <location>
        <begin position="15"/>
        <end position="32"/>
    </location>
</feature>
<evidence type="ECO:0000256" key="2">
    <source>
        <dbReference type="SAM" id="Phobius"/>
    </source>
</evidence>
<proteinExistence type="predicted"/>
<keyword evidence="2" id="KW-0472">Membrane</keyword>
<evidence type="ECO:0000313" key="3">
    <source>
        <dbReference type="EMBL" id="KKP61580.1"/>
    </source>
</evidence>
<dbReference type="AlphaFoldDB" id="A0A0G0DEE3"/>
<dbReference type="InterPro" id="IPR024079">
    <property type="entry name" value="MetalloPept_cat_dom_sf"/>
</dbReference>
<dbReference type="STRING" id="1618484.UR56_C0009G0001"/>
<dbReference type="Proteomes" id="UP000034004">
    <property type="component" value="Unassembled WGS sequence"/>
</dbReference>
<comment type="caution">
    <text evidence="3">The sequence shown here is derived from an EMBL/GenBank/DDBJ whole genome shotgun (WGS) entry which is preliminary data.</text>
</comment>
<name>A0A0G0DEE3_9BACT</name>
<organism evidence="3 4">
    <name type="scientific">Candidatus Roizmanbacteria bacterium GW2011_GWC2_34_23</name>
    <dbReference type="NCBI Taxonomy" id="1618484"/>
    <lineage>
        <taxon>Bacteria</taxon>
        <taxon>Candidatus Roizmaniibacteriota</taxon>
    </lineage>
</organism>
<protein>
    <submittedName>
        <fullName evidence="3">Membrane metalloprotease</fullName>
    </submittedName>
</protein>
<feature type="region of interest" description="Disordered" evidence="1">
    <location>
        <begin position="46"/>
        <end position="83"/>
    </location>
</feature>
<dbReference type="Gene3D" id="3.40.390.10">
    <property type="entry name" value="Collagenase (Catalytic Domain)"/>
    <property type="match status" value="1"/>
</dbReference>
<dbReference type="GO" id="GO:0006508">
    <property type="term" value="P:proteolysis"/>
    <property type="evidence" value="ECO:0007669"/>
    <property type="project" value="UniProtKB-KW"/>
</dbReference>
<reference evidence="3 4" key="1">
    <citation type="journal article" date="2015" name="Nature">
        <title>rRNA introns, odd ribosomes, and small enigmatic genomes across a large radiation of phyla.</title>
        <authorList>
            <person name="Brown C.T."/>
            <person name="Hug L.A."/>
            <person name="Thomas B.C."/>
            <person name="Sharon I."/>
            <person name="Castelle C.J."/>
            <person name="Singh A."/>
            <person name="Wilkins M.J."/>
            <person name="Williams K.H."/>
            <person name="Banfield J.F."/>
        </authorList>
    </citation>
    <scope>NUCLEOTIDE SEQUENCE [LARGE SCALE GENOMIC DNA]</scope>
</reference>
<keyword evidence="2" id="KW-0812">Transmembrane</keyword>